<sequence>MGFLLATALAATVVAGFPDPAPLGPQRPFEPDVAGPANIESGEVHVASDGTRHGVEVTFDGRRWTESGEKPAAARRFVFLFDDSVRFATDAFPTCARSVIERHGFDACPAESRVGSGRAEFYPSGVADVVVFNTRYDNGTRGMLITIPATGGIFENTFERVSRPYRDDYAIASDEIMYPNATPPQERPSTSRFTVTFGAVRDGKSFVRTTERPGKPLDFGVYSEYVTGEQTLTRTTATRP</sequence>
<dbReference type="EMBL" id="FMZZ01000001">
    <property type="protein sequence ID" value="SDC24684.1"/>
    <property type="molecule type" value="Genomic_DNA"/>
</dbReference>
<dbReference type="STRING" id="1271860.SAMN05216174_101659"/>
<evidence type="ECO:0000313" key="1">
    <source>
        <dbReference type="EMBL" id="SDC24684.1"/>
    </source>
</evidence>
<dbReference type="AlphaFoldDB" id="A0A1G6K134"/>
<reference evidence="2" key="1">
    <citation type="submission" date="2016-10" db="EMBL/GenBank/DDBJ databases">
        <authorList>
            <person name="Varghese N."/>
            <person name="Submissions S."/>
        </authorList>
    </citation>
    <scope>NUCLEOTIDE SEQUENCE [LARGE SCALE GENOMIC DNA]</scope>
    <source>
        <strain evidence="2">IBRC-M 10403</strain>
    </source>
</reference>
<gene>
    <name evidence="1" type="ORF">SAMN05216174_101659</name>
</gene>
<accession>A0A1G6K134</accession>
<organism evidence="1 2">
    <name type="scientific">Actinokineospora iranica</name>
    <dbReference type="NCBI Taxonomy" id="1271860"/>
    <lineage>
        <taxon>Bacteria</taxon>
        <taxon>Bacillati</taxon>
        <taxon>Actinomycetota</taxon>
        <taxon>Actinomycetes</taxon>
        <taxon>Pseudonocardiales</taxon>
        <taxon>Pseudonocardiaceae</taxon>
        <taxon>Actinokineospora</taxon>
    </lineage>
</organism>
<evidence type="ECO:0000313" key="2">
    <source>
        <dbReference type="Proteomes" id="UP000199501"/>
    </source>
</evidence>
<name>A0A1G6K134_9PSEU</name>
<keyword evidence="2" id="KW-1185">Reference proteome</keyword>
<dbReference type="Proteomes" id="UP000199501">
    <property type="component" value="Unassembled WGS sequence"/>
</dbReference>
<protein>
    <submittedName>
        <fullName evidence="1">Uncharacterized protein</fullName>
    </submittedName>
</protein>
<dbReference type="RefSeq" id="WP_228771307.1">
    <property type="nucleotide sequence ID" value="NZ_FMZZ01000001.1"/>
</dbReference>
<proteinExistence type="predicted"/>